<dbReference type="Gene3D" id="1.10.260.40">
    <property type="entry name" value="lambda repressor-like DNA-binding domains"/>
    <property type="match status" value="1"/>
</dbReference>
<dbReference type="EMBL" id="CP075567">
    <property type="protein sequence ID" value="UFP98577.1"/>
    <property type="molecule type" value="Genomic_DNA"/>
</dbReference>
<organism evidence="2 3">
    <name type="scientific">Pseudomonas fitomaticsae</name>
    <dbReference type="NCBI Taxonomy" id="2837969"/>
    <lineage>
        <taxon>Bacteria</taxon>
        <taxon>Pseudomonadati</taxon>
        <taxon>Pseudomonadota</taxon>
        <taxon>Gammaproteobacteria</taxon>
        <taxon>Pseudomonadales</taxon>
        <taxon>Pseudomonadaceae</taxon>
        <taxon>Pseudomonas</taxon>
    </lineage>
</organism>
<dbReference type="Proteomes" id="UP001162907">
    <property type="component" value="Chromosome"/>
</dbReference>
<feature type="compositionally biased region" description="Polar residues" evidence="1">
    <location>
        <begin position="81"/>
        <end position="99"/>
    </location>
</feature>
<feature type="region of interest" description="Disordered" evidence="1">
    <location>
        <begin position="64"/>
        <end position="99"/>
    </location>
</feature>
<accession>A0ABY3PXD4</accession>
<evidence type="ECO:0000313" key="3">
    <source>
        <dbReference type="Proteomes" id="UP001162907"/>
    </source>
</evidence>
<sequence length="99" mass="10449">MSIDAMASATKAIGGQTALARALGCTPQNVQWMCSTGSVPAKHVLKIEEATGVSRHQLRPDLYPEASPTLSQMMAEKEGSRQTVDPSVHPSSTESVALL</sequence>
<keyword evidence="3" id="KW-1185">Reference proteome</keyword>
<dbReference type="Pfam" id="PF15943">
    <property type="entry name" value="YdaS_toxin"/>
    <property type="match status" value="1"/>
</dbReference>
<dbReference type="NCBIfam" id="NF046037">
    <property type="entry name" value="carphisopro"/>
    <property type="match status" value="1"/>
</dbReference>
<reference evidence="2 3" key="1">
    <citation type="journal article" date="2022" name="Int. J. Syst. Evol. Microbiol.">
        <title>Pseudomonas fitomaticsae sp. nov., isolated at Marimurtra Botanical Garden in Blanes, Catalonia, Spain.</title>
        <authorList>
            <person name="Atanasov K.E."/>
            <person name="Galbis D.M."/>
            <person name="Cornado D."/>
            <person name="Serpico A."/>
            <person name="Sanchez G."/>
            <person name="Bosch M."/>
            <person name="Ferrer A."/>
            <person name="Altabella T."/>
        </authorList>
    </citation>
    <scope>NUCLEOTIDE SEQUENCE [LARGE SCALE GENOMIC DNA]</scope>
    <source>
        <strain evidence="2 3">FIT81</strain>
    </source>
</reference>
<evidence type="ECO:0000256" key="1">
    <source>
        <dbReference type="SAM" id="MobiDB-lite"/>
    </source>
</evidence>
<dbReference type="InterPro" id="IPR059216">
    <property type="entry name" value="LeuA_carph_isopro_dom"/>
</dbReference>
<dbReference type="SUPFAM" id="SSF47413">
    <property type="entry name" value="lambda repressor-like DNA-binding domains"/>
    <property type="match status" value="1"/>
</dbReference>
<gene>
    <name evidence="2" type="ORF">KJY40_21390</name>
</gene>
<dbReference type="InterPro" id="IPR010982">
    <property type="entry name" value="Lambda_DNA-bd_dom_sf"/>
</dbReference>
<proteinExistence type="predicted"/>
<evidence type="ECO:0000313" key="2">
    <source>
        <dbReference type="EMBL" id="UFP98577.1"/>
    </source>
</evidence>
<protein>
    <submittedName>
        <fullName evidence="2">Helix-turn-helix domain-containing protein</fullName>
    </submittedName>
</protein>
<name>A0ABY3PXD4_9PSED</name>
<dbReference type="InterPro" id="IPR031856">
    <property type="entry name" value="YdaS_toxin-like"/>
</dbReference>